<sequence length="225" mass="25255">MVFKLVIVFCFLAAVCNAGLDSLKLEGDKPFVRVALSQKATIHCCYRWTIKPHVTWIKTINNVNGTAIRSLVNLPEAEMNKPAEVINGATCHSLVFKEVQLSDTGLYQCKLNHSSLHIFTHGTFFQVYIPLQKTLNLSESVKNSIITAEGVLLMLCVLIPGTMLLCKSKKLNQLERKKGREEENIYEGLNLDDCSAAYHQIQRTNQQGPYQDVGSCEEDIQLEKP</sequence>
<dbReference type="SUPFAM" id="SSF48726">
    <property type="entry name" value="Immunoglobulin"/>
    <property type="match status" value="1"/>
</dbReference>
<dbReference type="PANTHER" id="PTHR14334:SF1">
    <property type="entry name" value="B-CELL ANTIGEN RECEPTOR COMPLEX-ASSOCIATED PROTEIN ALPHA CHAIN"/>
    <property type="match status" value="1"/>
</dbReference>
<dbReference type="InterPro" id="IPR003599">
    <property type="entry name" value="Ig_sub"/>
</dbReference>
<gene>
    <name evidence="1" type="ORF">Q8A67_007725</name>
</gene>
<dbReference type="AlphaFoldDB" id="A0AA88U0K7"/>
<dbReference type="InterPro" id="IPR007110">
    <property type="entry name" value="Ig-like_dom"/>
</dbReference>
<dbReference type="Pfam" id="PF07686">
    <property type="entry name" value="V-set"/>
    <property type="match status" value="1"/>
</dbReference>
<keyword evidence="2" id="KW-1185">Reference proteome</keyword>
<dbReference type="SMART" id="SM00409">
    <property type="entry name" value="IG"/>
    <property type="match status" value="1"/>
</dbReference>
<accession>A0AA88U0K7</accession>
<name>A0AA88U0K7_9TELE</name>
<dbReference type="InterPro" id="IPR013106">
    <property type="entry name" value="Ig_V-set"/>
</dbReference>
<dbReference type="InterPro" id="IPR036179">
    <property type="entry name" value="Ig-like_dom_sf"/>
</dbReference>
<dbReference type="EMBL" id="JAUYZG010000007">
    <property type="protein sequence ID" value="KAK2903012.1"/>
    <property type="molecule type" value="Genomic_DNA"/>
</dbReference>
<dbReference type="PROSITE" id="PS50835">
    <property type="entry name" value="IG_LIKE"/>
    <property type="match status" value="1"/>
</dbReference>
<dbReference type="GO" id="GO:0050853">
    <property type="term" value="P:B cell receptor signaling pathway"/>
    <property type="evidence" value="ECO:0007669"/>
    <property type="project" value="TreeGrafter"/>
</dbReference>
<dbReference type="InterPro" id="IPR013783">
    <property type="entry name" value="Ig-like_fold"/>
</dbReference>
<evidence type="ECO:0000313" key="2">
    <source>
        <dbReference type="Proteomes" id="UP001187343"/>
    </source>
</evidence>
<comment type="caution">
    <text evidence="1">The sequence shown here is derived from an EMBL/GenBank/DDBJ whole genome shotgun (WGS) entry which is preliminary data.</text>
</comment>
<dbReference type="GO" id="GO:0030183">
    <property type="term" value="P:B cell differentiation"/>
    <property type="evidence" value="ECO:0007669"/>
    <property type="project" value="TreeGrafter"/>
</dbReference>
<dbReference type="GO" id="GO:0019815">
    <property type="term" value="C:B cell receptor complex"/>
    <property type="evidence" value="ECO:0007669"/>
    <property type="project" value="TreeGrafter"/>
</dbReference>
<dbReference type="Proteomes" id="UP001187343">
    <property type="component" value="Unassembled WGS sequence"/>
</dbReference>
<dbReference type="GO" id="GO:0009897">
    <property type="term" value="C:external side of plasma membrane"/>
    <property type="evidence" value="ECO:0007669"/>
    <property type="project" value="TreeGrafter"/>
</dbReference>
<dbReference type="Gene3D" id="2.60.40.10">
    <property type="entry name" value="Immunoglobulins"/>
    <property type="match status" value="1"/>
</dbReference>
<proteinExistence type="predicted"/>
<reference evidence="1" key="1">
    <citation type="submission" date="2023-08" db="EMBL/GenBank/DDBJ databases">
        <title>Chromosome-level Genome Assembly of mud carp (Cirrhinus molitorella).</title>
        <authorList>
            <person name="Liu H."/>
        </authorList>
    </citation>
    <scope>NUCLEOTIDE SEQUENCE</scope>
    <source>
        <strain evidence="1">Prfri</strain>
        <tissue evidence="1">Muscle</tissue>
    </source>
</reference>
<organism evidence="1 2">
    <name type="scientific">Cirrhinus molitorella</name>
    <name type="common">mud carp</name>
    <dbReference type="NCBI Taxonomy" id="172907"/>
    <lineage>
        <taxon>Eukaryota</taxon>
        <taxon>Metazoa</taxon>
        <taxon>Chordata</taxon>
        <taxon>Craniata</taxon>
        <taxon>Vertebrata</taxon>
        <taxon>Euteleostomi</taxon>
        <taxon>Actinopterygii</taxon>
        <taxon>Neopterygii</taxon>
        <taxon>Teleostei</taxon>
        <taxon>Ostariophysi</taxon>
        <taxon>Cypriniformes</taxon>
        <taxon>Cyprinidae</taxon>
        <taxon>Labeoninae</taxon>
        <taxon>Labeonini</taxon>
        <taxon>Cirrhinus</taxon>
    </lineage>
</organism>
<protein>
    <submittedName>
        <fullName evidence="1">Uncharacterized protein</fullName>
    </submittedName>
</protein>
<dbReference type="PANTHER" id="PTHR14334">
    <property type="entry name" value="B-CELL ANTIGEN RECEPTOR COMPLEX-ASSOCIATED PROTEIN"/>
    <property type="match status" value="1"/>
</dbReference>
<evidence type="ECO:0000313" key="1">
    <source>
        <dbReference type="EMBL" id="KAK2903012.1"/>
    </source>
</evidence>